<evidence type="ECO:0000313" key="14">
    <source>
        <dbReference type="EMBL" id="QEN03475.1"/>
    </source>
</evidence>
<dbReference type="SUPFAM" id="SSF51998">
    <property type="entry name" value="PFL-like glycyl radical enzymes"/>
    <property type="match status" value="1"/>
</dbReference>
<comment type="catalytic activity">
    <reaction evidence="10 11">
        <text>a 2'-deoxyribonucleoside 5'-diphosphate + [thioredoxin]-disulfide + H2O = a ribonucleoside 5'-diphosphate + [thioredoxin]-dithiol</text>
        <dbReference type="Rhea" id="RHEA:23252"/>
        <dbReference type="Rhea" id="RHEA-COMP:10698"/>
        <dbReference type="Rhea" id="RHEA-COMP:10700"/>
        <dbReference type="ChEBI" id="CHEBI:15377"/>
        <dbReference type="ChEBI" id="CHEBI:29950"/>
        <dbReference type="ChEBI" id="CHEBI:50058"/>
        <dbReference type="ChEBI" id="CHEBI:57930"/>
        <dbReference type="ChEBI" id="CHEBI:73316"/>
        <dbReference type="EC" id="1.17.4.1"/>
    </reaction>
</comment>
<dbReference type="Pfam" id="PF02867">
    <property type="entry name" value="Ribonuc_red_lgC"/>
    <property type="match status" value="1"/>
</dbReference>
<dbReference type="PANTHER" id="PTHR43371:SF1">
    <property type="entry name" value="RIBONUCLEOSIDE-DIPHOSPHATE REDUCTASE"/>
    <property type="match status" value="1"/>
</dbReference>
<dbReference type="GO" id="GO:0004748">
    <property type="term" value="F:ribonucleoside-diphosphate reductase activity, thioredoxin disulfide as acceptor"/>
    <property type="evidence" value="ECO:0007669"/>
    <property type="project" value="UniProtKB-EC"/>
</dbReference>
<keyword evidence="9 11" id="KW-0170">Cobalt</keyword>
<proteinExistence type="inferred from homology"/>
<comment type="function">
    <text evidence="11">Catalyzes the reduction of ribonucleotides to deoxyribonucleotides. May function to provide a pool of deoxyribonucleotide precursors for DNA repair during oxygen limitation and/or for immediate growth after restoration of oxygen.</text>
</comment>
<dbReference type="InterPro" id="IPR013509">
    <property type="entry name" value="RNR_lsu_N"/>
</dbReference>
<gene>
    <name evidence="14" type="ORF">EW093_01725</name>
</gene>
<evidence type="ECO:0000256" key="9">
    <source>
        <dbReference type="ARBA" id="ARBA00023285"/>
    </source>
</evidence>
<dbReference type="InterPro" id="IPR013344">
    <property type="entry name" value="RNR_NrdJ/NrdZ"/>
</dbReference>
<dbReference type="PANTHER" id="PTHR43371">
    <property type="entry name" value="VITAMIN B12-DEPENDENT RIBONUCLEOTIDE REDUCTASE"/>
    <property type="match status" value="1"/>
</dbReference>
<dbReference type="GO" id="GO:0005524">
    <property type="term" value="F:ATP binding"/>
    <property type="evidence" value="ECO:0007669"/>
    <property type="project" value="InterPro"/>
</dbReference>
<evidence type="ECO:0000256" key="4">
    <source>
        <dbReference type="ARBA" id="ARBA00022634"/>
    </source>
</evidence>
<evidence type="ECO:0000256" key="5">
    <source>
        <dbReference type="ARBA" id="ARBA00022741"/>
    </source>
</evidence>
<evidence type="ECO:0000256" key="1">
    <source>
        <dbReference type="ARBA" id="ARBA00001922"/>
    </source>
</evidence>
<dbReference type="NCBIfam" id="TIGR02504">
    <property type="entry name" value="NrdJ_Z"/>
    <property type="match status" value="1"/>
</dbReference>
<keyword evidence="8" id="KW-1015">Disulfide bond</keyword>
<evidence type="ECO:0000256" key="6">
    <source>
        <dbReference type="ARBA" id="ARBA00023002"/>
    </source>
</evidence>
<comment type="cofactor">
    <cofactor evidence="1 11">
        <name>adenosylcob(III)alamin</name>
        <dbReference type="ChEBI" id="CHEBI:18408"/>
    </cofactor>
</comment>
<dbReference type="GO" id="GO:0071897">
    <property type="term" value="P:DNA biosynthetic process"/>
    <property type="evidence" value="ECO:0007669"/>
    <property type="project" value="UniProtKB-KW"/>
</dbReference>
<dbReference type="CDD" id="cd02888">
    <property type="entry name" value="RNR_II_dimer"/>
    <property type="match status" value="1"/>
</dbReference>
<dbReference type="GO" id="GO:0009263">
    <property type="term" value="P:deoxyribonucleotide biosynthetic process"/>
    <property type="evidence" value="ECO:0007669"/>
    <property type="project" value="UniProtKB-KW"/>
</dbReference>
<dbReference type="EC" id="1.17.4.1" evidence="11"/>
<keyword evidence="3 11" id="KW-0846">Cobalamin</keyword>
<evidence type="ECO:0000256" key="11">
    <source>
        <dbReference type="RuleBase" id="RU364064"/>
    </source>
</evidence>
<keyword evidence="6 11" id="KW-0560">Oxidoreductase</keyword>
<dbReference type="AlphaFoldDB" id="A0A5C1Q674"/>
<dbReference type="InterPro" id="IPR000788">
    <property type="entry name" value="RNR_lg_C"/>
</dbReference>
<dbReference type="KEGG" id="sper:EW093_01725"/>
<dbReference type="Gene3D" id="3.20.70.20">
    <property type="match status" value="1"/>
</dbReference>
<evidence type="ECO:0000259" key="12">
    <source>
        <dbReference type="Pfam" id="PF00317"/>
    </source>
</evidence>
<feature type="domain" description="Ribonucleotide reductase large subunit C-terminal" evidence="13">
    <location>
        <begin position="82"/>
        <end position="549"/>
    </location>
</feature>
<keyword evidence="15" id="KW-1185">Reference proteome</keyword>
<sequence length="744" mass="84534">MSKWKWEQPISEEIFFQKYGLFNEENVEEVFKGVASEVSSKEIEAKKWEEIFYNELIQGRLMPAGRILANARPNSPMKNYNNCFTIDIEDSMEGIYSSLTEDAKISKMGGGVGFDISKLRPKGAPLSSGGESSGVISFLRIFDQSAKTIMTGGQRRAAHIALLDISHPEIEDFITAKKGDKNKELTQFNISVKVTDDFINAVKNDKDWDLTFDNKVYKTVKAKELYNKLAKNAYFNNEPGIFYSDTVNRYNNGYWNFNMDRCNPCGELVMPAYSLCCLSALNLVKFVSKPFSDNPTFNFKDFEKSIEIAVRFLDNILDITEYPLKKIEDFSKLWRRIGLGFTGLGDVFAMLKIPYGSKESLILSEKIGKTLRDATYSASSDLALEKGTFPSFDRDKYLDGEFIKQLPDWLREKIKKQGMRNVQLNTIAPTGTTSLSMGQNCSSGVEPIFSLSYNRTVRTGNGDETKTENVSDYAWRLYKSIFNTEEKPDYFTTTMDIDPYKSIDVQAIFQKYIDHSISKTLNLPPGTSYEEYQKLFMYAYDNGLKGFTTFNPEGSMKGILEYNDKQKTVTRRVAPERPVELPCKIHRVKSGNKSFLVIVGLLNGSLYEIFVIDDPKEEINLDTDKKTLVRKSDKGKYDLIFSNGSKTIRLKDFTNRYDSIDASLARMISMSLRHGTPLQFIVSQLQKDTHFTAVERSISRVLKSYIKDGEEVVTSEGFCPECNEKLAFRDGCMTCVSCGYSKCS</sequence>
<reference evidence="14 15" key="2">
    <citation type="submission" date="2019-09" db="EMBL/GenBank/DDBJ databases">
        <title>Complete Genome Sequence and Methylome Analysis of free living Spirochaetas.</title>
        <authorList>
            <person name="Leshcheva N."/>
            <person name="Mikheeva N."/>
        </authorList>
    </citation>
    <scope>NUCLEOTIDE SEQUENCE [LARGE SCALE GENOMIC DNA]</scope>
    <source>
        <strain evidence="14 15">P</strain>
    </source>
</reference>
<evidence type="ECO:0000256" key="10">
    <source>
        <dbReference type="ARBA" id="ARBA00047754"/>
    </source>
</evidence>
<evidence type="ECO:0000259" key="13">
    <source>
        <dbReference type="Pfam" id="PF02867"/>
    </source>
</evidence>
<dbReference type="Proteomes" id="UP000323824">
    <property type="component" value="Chromosome"/>
</dbReference>
<evidence type="ECO:0000313" key="15">
    <source>
        <dbReference type="Proteomes" id="UP000323824"/>
    </source>
</evidence>
<keyword evidence="5 11" id="KW-0547">Nucleotide-binding</keyword>
<dbReference type="RefSeq" id="WP_149566734.1">
    <property type="nucleotide sequence ID" value="NZ_CP035807.1"/>
</dbReference>
<dbReference type="InterPro" id="IPR050862">
    <property type="entry name" value="RdRp_reductase_class-2"/>
</dbReference>
<evidence type="ECO:0000256" key="8">
    <source>
        <dbReference type="ARBA" id="ARBA00023157"/>
    </source>
</evidence>
<evidence type="ECO:0000256" key="2">
    <source>
        <dbReference type="ARBA" id="ARBA00007405"/>
    </source>
</evidence>
<dbReference type="Pfam" id="PF00317">
    <property type="entry name" value="Ribonuc_red_lgN"/>
    <property type="match status" value="1"/>
</dbReference>
<dbReference type="EMBL" id="CP035807">
    <property type="protein sequence ID" value="QEN03475.1"/>
    <property type="molecule type" value="Genomic_DNA"/>
</dbReference>
<protein>
    <recommendedName>
        <fullName evidence="11">Vitamin B12-dependent ribonucleotide reductase</fullName>
        <ecNumber evidence="11">1.17.4.1</ecNumber>
    </recommendedName>
</protein>
<keyword evidence="7" id="KW-0215">Deoxyribonucleotide synthesis</keyword>
<evidence type="ECO:0000256" key="3">
    <source>
        <dbReference type="ARBA" id="ARBA00022628"/>
    </source>
</evidence>
<comment type="similarity">
    <text evidence="2 11">Belongs to the ribonucleoside diphosphate reductase class-2 family.</text>
</comment>
<accession>A0A5C1Q674</accession>
<evidence type="ECO:0000256" key="7">
    <source>
        <dbReference type="ARBA" id="ARBA00023116"/>
    </source>
</evidence>
<organism evidence="14 15">
    <name type="scientific">Thiospirochaeta perfilievii</name>
    <dbReference type="NCBI Taxonomy" id="252967"/>
    <lineage>
        <taxon>Bacteria</taxon>
        <taxon>Pseudomonadati</taxon>
        <taxon>Spirochaetota</taxon>
        <taxon>Spirochaetia</taxon>
        <taxon>Spirochaetales</taxon>
        <taxon>Spirochaetaceae</taxon>
        <taxon>Thiospirochaeta</taxon>
    </lineage>
</organism>
<dbReference type="GO" id="GO:0031419">
    <property type="term" value="F:cobalamin binding"/>
    <property type="evidence" value="ECO:0007669"/>
    <property type="project" value="UniProtKB-KW"/>
</dbReference>
<dbReference type="OrthoDB" id="9762933at2"/>
<feature type="domain" description="Ribonucleotide reductase large subunit N-terminal" evidence="12">
    <location>
        <begin position="10"/>
        <end position="73"/>
    </location>
</feature>
<reference evidence="14 15" key="1">
    <citation type="submission" date="2019-02" db="EMBL/GenBank/DDBJ databases">
        <authorList>
            <person name="Fomenkov A."/>
            <person name="Dubinina G."/>
            <person name="Grabovich M."/>
            <person name="Vincze T."/>
            <person name="Roberts R.J."/>
        </authorList>
    </citation>
    <scope>NUCLEOTIDE SEQUENCE [LARGE SCALE GENOMIC DNA]</scope>
    <source>
        <strain evidence="14 15">P</strain>
    </source>
</reference>
<keyword evidence="4 11" id="KW-0237">DNA synthesis</keyword>
<dbReference type="PRINTS" id="PR01183">
    <property type="entry name" value="RIBORDTASEM1"/>
</dbReference>
<name>A0A5C1Q674_9SPIO</name>